<evidence type="ECO:0000313" key="1">
    <source>
        <dbReference type="EMBL" id="MBB2901363.1"/>
    </source>
</evidence>
<dbReference type="RefSeq" id="WP_183391307.1">
    <property type="nucleotide sequence ID" value="NZ_JACHVY010000001.1"/>
</dbReference>
<dbReference type="Proteomes" id="UP000533269">
    <property type="component" value="Unassembled WGS sequence"/>
</dbReference>
<keyword evidence="1" id="KW-0808">Transferase</keyword>
<organism evidence="1 2">
    <name type="scientific">Kineococcus radiotolerans</name>
    <dbReference type="NCBI Taxonomy" id="131568"/>
    <lineage>
        <taxon>Bacteria</taxon>
        <taxon>Bacillati</taxon>
        <taxon>Actinomycetota</taxon>
        <taxon>Actinomycetes</taxon>
        <taxon>Kineosporiales</taxon>
        <taxon>Kineosporiaceae</taxon>
        <taxon>Kineococcus</taxon>
    </lineage>
</organism>
<dbReference type="EMBL" id="JACHVY010000001">
    <property type="protein sequence ID" value="MBB2901363.1"/>
    <property type="molecule type" value="Genomic_DNA"/>
</dbReference>
<reference evidence="1 2" key="1">
    <citation type="submission" date="2020-08" db="EMBL/GenBank/DDBJ databases">
        <title>The Agave Microbiome: Exploring the role of microbial communities in plant adaptations to desert environments.</title>
        <authorList>
            <person name="Partida-Martinez L.P."/>
        </authorList>
    </citation>
    <scope>NUCLEOTIDE SEQUENCE [LARGE SCALE GENOMIC DNA]</scope>
    <source>
        <strain evidence="1 2">AS2.23</strain>
    </source>
</reference>
<protein>
    <submittedName>
        <fullName evidence="1">Glycosyltransferase involved in cell wall biosynthesis</fullName>
    </submittedName>
</protein>
<sequence>MSAAPLVLVLGTADWDAAIATNQHHVAPALARRWPVLFAEGTGTRRLRVSDARRVLRRLRPPAPVPGRPVPAGLEVVSPRLVPHHAPSTRAVNGWALRRQVRRWVEHDGPRLLWTYTPFTYGLEALADRTVYHLVDLLHENPGVHRARLLAAERSLAVGTDLALATSPAVQEHLRERGFAATRCLPNVCDVDLFAAARGRGAPRSATVVFAGTLAPHKVDLPLLLDLATALRGRGRLRLIGPVTADCAGDPAWARLLAAGAEVVGPLPAGALADELAAATVGIVPYRVSPLTAGISPLKTFEYLAAGLPVVSTPLPAVAAVPGAVFVTARPEFTARVLDVLADPDPARPARVADLARGQDWTSRGRELRALAGALLVA</sequence>
<reference evidence="1 2" key="2">
    <citation type="submission" date="2020-08" db="EMBL/GenBank/DDBJ databases">
        <authorList>
            <person name="Partida-Martinez L."/>
            <person name="Huntemann M."/>
            <person name="Clum A."/>
            <person name="Wang J."/>
            <person name="Palaniappan K."/>
            <person name="Ritter S."/>
            <person name="Chen I.-M."/>
            <person name="Stamatis D."/>
            <person name="Reddy T."/>
            <person name="O'Malley R."/>
            <person name="Daum C."/>
            <person name="Shapiro N."/>
            <person name="Ivanova N."/>
            <person name="Kyrpides N."/>
            <person name="Woyke T."/>
        </authorList>
    </citation>
    <scope>NUCLEOTIDE SEQUENCE [LARGE SCALE GENOMIC DNA]</scope>
    <source>
        <strain evidence="1 2">AS2.23</strain>
    </source>
</reference>
<dbReference type="AlphaFoldDB" id="A0A7W4TMP2"/>
<dbReference type="Pfam" id="PF13692">
    <property type="entry name" value="Glyco_trans_1_4"/>
    <property type="match status" value="1"/>
</dbReference>
<comment type="caution">
    <text evidence="1">The sequence shown here is derived from an EMBL/GenBank/DDBJ whole genome shotgun (WGS) entry which is preliminary data.</text>
</comment>
<dbReference type="SUPFAM" id="SSF53756">
    <property type="entry name" value="UDP-Glycosyltransferase/glycogen phosphorylase"/>
    <property type="match status" value="1"/>
</dbReference>
<evidence type="ECO:0000313" key="2">
    <source>
        <dbReference type="Proteomes" id="UP000533269"/>
    </source>
</evidence>
<dbReference type="GO" id="GO:0016740">
    <property type="term" value="F:transferase activity"/>
    <property type="evidence" value="ECO:0007669"/>
    <property type="project" value="UniProtKB-KW"/>
</dbReference>
<gene>
    <name evidence="1" type="ORF">FHR75_002151</name>
</gene>
<accession>A0A7W4TMP2</accession>
<name>A0A7W4TMP2_KINRA</name>
<dbReference type="Gene3D" id="3.40.50.2000">
    <property type="entry name" value="Glycogen Phosphorylase B"/>
    <property type="match status" value="1"/>
</dbReference>
<proteinExistence type="predicted"/>